<accession>A0A815G6P3</accession>
<evidence type="ECO:0000313" key="3">
    <source>
        <dbReference type="Proteomes" id="UP000663855"/>
    </source>
</evidence>
<proteinExistence type="predicted"/>
<gene>
    <name evidence="2" type="ORF">BYL167_LOCUS78813</name>
    <name evidence="1" type="ORF">CJN711_LOCUS18635</name>
</gene>
<dbReference type="Proteomes" id="UP000681967">
    <property type="component" value="Unassembled WGS sequence"/>
</dbReference>
<comment type="caution">
    <text evidence="1">The sequence shown here is derived from an EMBL/GenBank/DDBJ whole genome shotgun (WGS) entry which is preliminary data.</text>
</comment>
<protein>
    <submittedName>
        <fullName evidence="1">Uncharacterized protein</fullName>
    </submittedName>
</protein>
<evidence type="ECO:0000313" key="2">
    <source>
        <dbReference type="EMBL" id="CAF5180019.1"/>
    </source>
</evidence>
<reference evidence="1" key="1">
    <citation type="submission" date="2021-02" db="EMBL/GenBank/DDBJ databases">
        <authorList>
            <person name="Nowell W R."/>
        </authorList>
    </citation>
    <scope>NUCLEOTIDE SEQUENCE</scope>
</reference>
<dbReference type="AlphaFoldDB" id="A0A815G6P3"/>
<dbReference type="Proteomes" id="UP000663855">
    <property type="component" value="Unassembled WGS sequence"/>
</dbReference>
<dbReference type="EMBL" id="CAJNOV010008700">
    <property type="protein sequence ID" value="CAF1335139.1"/>
    <property type="molecule type" value="Genomic_DNA"/>
</dbReference>
<name>A0A815G6P3_9BILA</name>
<organism evidence="1 3">
    <name type="scientific">Rotaria magnacalcarata</name>
    <dbReference type="NCBI Taxonomy" id="392030"/>
    <lineage>
        <taxon>Eukaryota</taxon>
        <taxon>Metazoa</taxon>
        <taxon>Spiralia</taxon>
        <taxon>Gnathifera</taxon>
        <taxon>Rotifera</taxon>
        <taxon>Eurotatoria</taxon>
        <taxon>Bdelloidea</taxon>
        <taxon>Philodinida</taxon>
        <taxon>Philodinidae</taxon>
        <taxon>Rotaria</taxon>
    </lineage>
</organism>
<dbReference type="EMBL" id="CAJOBH010290106">
    <property type="protein sequence ID" value="CAF5180019.1"/>
    <property type="molecule type" value="Genomic_DNA"/>
</dbReference>
<feature type="non-terminal residue" evidence="1">
    <location>
        <position position="1"/>
    </location>
</feature>
<sequence>HISDTHEEEDASAPFLASLNRGFDSSESDDNDTFNNNLYIEQKTLIDAYNHEDNEEDNYQLNDINNDTITVECTLLQQPNSWKL</sequence>
<evidence type="ECO:0000313" key="1">
    <source>
        <dbReference type="EMBL" id="CAF1335139.1"/>
    </source>
</evidence>